<dbReference type="KEGG" id="taqu:KDW03_06385"/>
<proteinExistence type="predicted"/>
<dbReference type="AlphaFoldDB" id="A0AAX3BEH7"/>
<accession>A0AAX3BEH7</accession>
<name>A0AAX3BEH7_9SPIR</name>
<dbReference type="EMBL" id="CP073355">
    <property type="protein sequence ID" value="URA10635.1"/>
    <property type="molecule type" value="Genomic_DNA"/>
</dbReference>
<reference evidence="2" key="1">
    <citation type="submission" date="2021-04" db="EMBL/GenBank/DDBJ databases">
        <authorList>
            <person name="Postec A."/>
        </authorList>
    </citation>
    <scope>NUCLEOTIDE SEQUENCE</scope>
    <source>
        <strain evidence="2">F1F22</strain>
    </source>
</reference>
<organism evidence="2 3">
    <name type="scientific">Thermospira aquatica</name>
    <dbReference type="NCBI Taxonomy" id="2828656"/>
    <lineage>
        <taxon>Bacteria</taxon>
        <taxon>Pseudomonadati</taxon>
        <taxon>Spirochaetota</taxon>
        <taxon>Spirochaetia</taxon>
        <taxon>Brevinematales</taxon>
        <taxon>Thermospiraceae</taxon>
        <taxon>Thermospira</taxon>
    </lineage>
</organism>
<dbReference type="Proteomes" id="UP001056539">
    <property type="component" value="Chromosome"/>
</dbReference>
<sequence length="52" mass="6291">MSLGLYTTKVCFYIDLERDEKETTKRIKNLRLQKENEEYSWNYGKISMVLVL</sequence>
<keyword evidence="3" id="KW-1185">Reference proteome</keyword>
<dbReference type="RefSeq" id="WP_271434260.1">
    <property type="nucleotide sequence ID" value="NZ_CP073355.1"/>
</dbReference>
<dbReference type="KEGG" id="taqu:KDW03_02180"/>
<evidence type="ECO:0000313" key="3">
    <source>
        <dbReference type="Proteomes" id="UP001056539"/>
    </source>
</evidence>
<evidence type="ECO:0000313" key="1">
    <source>
        <dbReference type="EMBL" id="URA09133.1"/>
    </source>
</evidence>
<gene>
    <name evidence="2" type="ORF">KDW03_02180</name>
    <name evidence="1" type="ORF">KDW03_06385</name>
</gene>
<reference evidence="2" key="2">
    <citation type="submission" date="2022-06" db="EMBL/GenBank/DDBJ databases">
        <title>Thermospira aquatica gen. nov., sp. nov.</title>
        <authorList>
            <person name="Ben Ali Gam Z."/>
            <person name="Labat M."/>
        </authorList>
    </citation>
    <scope>NUCLEOTIDE SEQUENCE</scope>
    <source>
        <strain evidence="2">F1F22</strain>
    </source>
</reference>
<dbReference type="EMBL" id="CP073355">
    <property type="protein sequence ID" value="URA09133.1"/>
    <property type="molecule type" value="Genomic_DNA"/>
</dbReference>
<protein>
    <submittedName>
        <fullName evidence="2">Uncharacterized protein</fullName>
    </submittedName>
</protein>
<evidence type="ECO:0000313" key="2">
    <source>
        <dbReference type="EMBL" id="URA10635.1"/>
    </source>
</evidence>